<name>A0ABD3I3H5_9MARC</name>
<dbReference type="Proteomes" id="UP001633002">
    <property type="component" value="Unassembled WGS sequence"/>
</dbReference>
<evidence type="ECO:0000313" key="2">
    <source>
        <dbReference type="EMBL" id="KAL3696836.1"/>
    </source>
</evidence>
<proteinExistence type="predicted"/>
<protein>
    <submittedName>
        <fullName evidence="2">Uncharacterized protein</fullName>
    </submittedName>
</protein>
<organism evidence="2 3">
    <name type="scientific">Riccia sorocarpa</name>
    <dbReference type="NCBI Taxonomy" id="122646"/>
    <lineage>
        <taxon>Eukaryota</taxon>
        <taxon>Viridiplantae</taxon>
        <taxon>Streptophyta</taxon>
        <taxon>Embryophyta</taxon>
        <taxon>Marchantiophyta</taxon>
        <taxon>Marchantiopsida</taxon>
        <taxon>Marchantiidae</taxon>
        <taxon>Marchantiales</taxon>
        <taxon>Ricciaceae</taxon>
        <taxon>Riccia</taxon>
    </lineage>
</organism>
<gene>
    <name evidence="2" type="ORF">R1sor_010912</name>
</gene>
<dbReference type="EMBL" id="JBJQOH010000002">
    <property type="protein sequence ID" value="KAL3696836.1"/>
    <property type="molecule type" value="Genomic_DNA"/>
</dbReference>
<feature type="region of interest" description="Disordered" evidence="1">
    <location>
        <begin position="1"/>
        <end position="60"/>
    </location>
</feature>
<evidence type="ECO:0000256" key="1">
    <source>
        <dbReference type="SAM" id="MobiDB-lite"/>
    </source>
</evidence>
<sequence>MQMVKTRKSKKRTTRKSKQPDGCEEQVDGEFDGSDEEVGGEEEEEEELTPETSLEEKEKSSLVIYLKQSRRQQQDLGIEVNDG</sequence>
<accession>A0ABD3I3H5</accession>
<comment type="caution">
    <text evidence="2">The sequence shown here is derived from an EMBL/GenBank/DDBJ whole genome shotgun (WGS) entry which is preliminary data.</text>
</comment>
<evidence type="ECO:0000313" key="3">
    <source>
        <dbReference type="Proteomes" id="UP001633002"/>
    </source>
</evidence>
<reference evidence="2 3" key="1">
    <citation type="submission" date="2024-09" db="EMBL/GenBank/DDBJ databases">
        <title>Chromosome-scale assembly of Riccia sorocarpa.</title>
        <authorList>
            <person name="Paukszto L."/>
        </authorList>
    </citation>
    <scope>NUCLEOTIDE SEQUENCE [LARGE SCALE GENOMIC DNA]</scope>
    <source>
        <strain evidence="2">LP-2024</strain>
        <tissue evidence="2">Aerial parts of the thallus</tissue>
    </source>
</reference>
<feature type="compositionally biased region" description="Basic residues" evidence="1">
    <location>
        <begin position="1"/>
        <end position="17"/>
    </location>
</feature>
<feature type="compositionally biased region" description="Acidic residues" evidence="1">
    <location>
        <begin position="22"/>
        <end position="49"/>
    </location>
</feature>
<keyword evidence="3" id="KW-1185">Reference proteome</keyword>
<dbReference type="AlphaFoldDB" id="A0ABD3I3H5"/>